<evidence type="ECO:0000313" key="13">
    <source>
        <dbReference type="Proteomes" id="UP000027665"/>
    </source>
</evidence>
<evidence type="ECO:0000256" key="8">
    <source>
        <dbReference type="ARBA" id="ARBA00022842"/>
    </source>
</evidence>
<evidence type="ECO:0000256" key="10">
    <source>
        <dbReference type="PROSITE-ProRule" id="PRU00409"/>
    </source>
</evidence>
<comment type="caution">
    <text evidence="12">The sequence shown here is derived from an EMBL/GenBank/DDBJ whole genome shotgun (WGS) entry which is preliminary data.</text>
</comment>
<reference evidence="12 13" key="1">
    <citation type="submission" date="2014-04" db="EMBL/GenBank/DDBJ databases">
        <title>Draft Genome Sequence of Synergistes jonesii.</title>
        <authorList>
            <person name="Coil D.A."/>
            <person name="Eisen J.A."/>
            <person name="Holland-Moritz H.E."/>
        </authorList>
    </citation>
    <scope>NUCLEOTIDE SEQUENCE [LARGE SCALE GENOMIC DNA]</scope>
    <source>
        <strain evidence="12 13">78-1</strain>
    </source>
</reference>
<name>A0A073IRN7_9BACT</name>
<evidence type="ECO:0000256" key="7">
    <source>
        <dbReference type="ARBA" id="ARBA00022840"/>
    </source>
</evidence>
<dbReference type="PANTHER" id="PTHR21621:SF0">
    <property type="entry name" value="BETA-CITRYLGLUTAMATE SYNTHASE B-RELATED"/>
    <property type="match status" value="1"/>
</dbReference>
<dbReference type="GO" id="GO:0005524">
    <property type="term" value="F:ATP binding"/>
    <property type="evidence" value="ECO:0007669"/>
    <property type="project" value="UniProtKB-UniRule"/>
</dbReference>
<gene>
    <name evidence="12" type="ORF">EH55_04345</name>
</gene>
<comment type="pathway">
    <text evidence="9">Amino-acid biosynthesis.</text>
</comment>
<dbReference type="GO" id="GO:0046872">
    <property type="term" value="F:metal ion binding"/>
    <property type="evidence" value="ECO:0007669"/>
    <property type="project" value="UniProtKB-KW"/>
</dbReference>
<evidence type="ECO:0000256" key="3">
    <source>
        <dbReference type="ARBA" id="ARBA00022598"/>
    </source>
</evidence>
<dbReference type="STRING" id="2754.EH55_04345"/>
<evidence type="ECO:0000256" key="9">
    <source>
        <dbReference type="ARBA" id="ARBA00029440"/>
    </source>
</evidence>
<keyword evidence="6 10" id="KW-0547">Nucleotide-binding</keyword>
<dbReference type="Gene3D" id="3.30.470.20">
    <property type="entry name" value="ATP-grasp fold, B domain"/>
    <property type="match status" value="1"/>
</dbReference>
<dbReference type="GO" id="GO:0018169">
    <property type="term" value="F:ribosomal S6-glutamic acid ligase activity"/>
    <property type="evidence" value="ECO:0007669"/>
    <property type="project" value="TreeGrafter"/>
</dbReference>
<dbReference type="PANTHER" id="PTHR21621">
    <property type="entry name" value="RIBOSOMAL PROTEIN S6 MODIFICATION PROTEIN"/>
    <property type="match status" value="1"/>
</dbReference>
<dbReference type="InterPro" id="IPR016185">
    <property type="entry name" value="PreATP-grasp_dom_sf"/>
</dbReference>
<dbReference type="Gene3D" id="3.40.50.20">
    <property type="match status" value="1"/>
</dbReference>
<dbReference type="Gene3D" id="3.30.1490.20">
    <property type="entry name" value="ATP-grasp fold, A domain"/>
    <property type="match status" value="1"/>
</dbReference>
<dbReference type="NCBIfam" id="TIGR02144">
    <property type="entry name" value="LysX_arch"/>
    <property type="match status" value="1"/>
</dbReference>
<dbReference type="Pfam" id="PF22626">
    <property type="entry name" value="LysX_preATP_grasp"/>
    <property type="match status" value="1"/>
</dbReference>
<feature type="domain" description="ATP-grasp" evidence="11">
    <location>
        <begin position="92"/>
        <end position="274"/>
    </location>
</feature>
<keyword evidence="4" id="KW-0028">Amino-acid biosynthesis</keyword>
<keyword evidence="13" id="KW-1185">Reference proteome</keyword>
<evidence type="ECO:0000256" key="4">
    <source>
        <dbReference type="ARBA" id="ARBA00022605"/>
    </source>
</evidence>
<comment type="similarity">
    <text evidence="2">Belongs to the RimK family. LysX subfamily.</text>
</comment>
<dbReference type="InterPro" id="IPR054562">
    <property type="entry name" value="LysX/ArgX_preATP_grasp"/>
</dbReference>
<keyword evidence="12" id="KW-0808">Transferase</keyword>
<dbReference type="Proteomes" id="UP000027665">
    <property type="component" value="Unassembled WGS sequence"/>
</dbReference>
<dbReference type="FunFam" id="3.30.1490.20:FF:000025">
    <property type="entry name" value="Alpha-aminoadipate--LysW ligase LysX protein"/>
    <property type="match status" value="1"/>
</dbReference>
<dbReference type="eggNOG" id="COG0189">
    <property type="taxonomic scope" value="Bacteria"/>
</dbReference>
<proteinExistence type="inferred from homology"/>
<dbReference type="InterPro" id="IPR013815">
    <property type="entry name" value="ATP_grasp_subdomain_1"/>
</dbReference>
<dbReference type="NCBIfam" id="TIGR00768">
    <property type="entry name" value="rimK_fam"/>
    <property type="match status" value="1"/>
</dbReference>
<keyword evidence="8" id="KW-0460">Magnesium</keyword>
<dbReference type="InterPro" id="IPR011870">
    <property type="entry name" value="LysX_arch"/>
</dbReference>
<evidence type="ECO:0000259" key="11">
    <source>
        <dbReference type="PROSITE" id="PS50975"/>
    </source>
</evidence>
<keyword evidence="5" id="KW-0479">Metal-binding</keyword>
<organism evidence="12 13">
    <name type="scientific">Synergistes jonesii</name>
    <dbReference type="NCBI Taxonomy" id="2754"/>
    <lineage>
        <taxon>Bacteria</taxon>
        <taxon>Thermotogati</taxon>
        <taxon>Synergistota</taxon>
        <taxon>Synergistia</taxon>
        <taxon>Synergistales</taxon>
        <taxon>Synergistaceae</taxon>
        <taxon>Synergistes</taxon>
    </lineage>
</organism>
<dbReference type="Pfam" id="PF08443">
    <property type="entry name" value="RimK"/>
    <property type="match status" value="1"/>
</dbReference>
<evidence type="ECO:0000256" key="5">
    <source>
        <dbReference type="ARBA" id="ARBA00022723"/>
    </source>
</evidence>
<keyword evidence="3" id="KW-0436">Ligase</keyword>
<accession>A0A073IRN7</accession>
<evidence type="ECO:0000256" key="2">
    <source>
        <dbReference type="ARBA" id="ARBA00006239"/>
    </source>
</evidence>
<dbReference type="EMBL" id="JMKI01000031">
    <property type="protein sequence ID" value="KEJ92240.1"/>
    <property type="molecule type" value="Genomic_DNA"/>
</dbReference>
<evidence type="ECO:0000313" key="12">
    <source>
        <dbReference type="EMBL" id="KEJ92240.1"/>
    </source>
</evidence>
<dbReference type="InterPro" id="IPR013651">
    <property type="entry name" value="ATP-grasp_RimK-type"/>
</dbReference>
<dbReference type="RefSeq" id="WP_169738446.1">
    <property type="nucleotide sequence ID" value="NZ_JMKI01000031.1"/>
</dbReference>
<dbReference type="SUPFAM" id="SSF56059">
    <property type="entry name" value="Glutathione synthetase ATP-binding domain-like"/>
    <property type="match status" value="1"/>
</dbReference>
<protein>
    <submittedName>
        <fullName evidence="12">L-2-aminoadipate N-acetyltransferase</fullName>
    </submittedName>
</protein>
<evidence type="ECO:0000256" key="1">
    <source>
        <dbReference type="ARBA" id="ARBA00001946"/>
    </source>
</evidence>
<dbReference type="AlphaFoldDB" id="A0A073IRN7"/>
<sequence>MPALRILFTRLRAEEKLLKEAADRRGIPCELRNVSDALFGSERFCSEGDVVLARCVSHNQNEGVTRMLEMQGVTLVNPSRVAEVCGNKLTTSVVLAEAGVPQPKFSVAFSQEGALAAAEAMGYPVVCKPVSGSWGRLLAKINDRECAEAVFEHKSMLGAIHNTFYIQEFVDKGSFDARAFVVGGEPICAIARASEHWITNTARGASASNLPLDGEMTSLLRSVHAAIGGGFLAADLFRSQGRWLVNEVNDGGEFRNSIEPTGVDIPGAVVETAWSLREK</sequence>
<dbReference type="GO" id="GO:0009432">
    <property type="term" value="P:SOS response"/>
    <property type="evidence" value="ECO:0007669"/>
    <property type="project" value="TreeGrafter"/>
</dbReference>
<dbReference type="GO" id="GO:0005737">
    <property type="term" value="C:cytoplasm"/>
    <property type="evidence" value="ECO:0007669"/>
    <property type="project" value="TreeGrafter"/>
</dbReference>
<evidence type="ECO:0000256" key="6">
    <source>
        <dbReference type="ARBA" id="ARBA00022741"/>
    </source>
</evidence>
<dbReference type="InterPro" id="IPR011761">
    <property type="entry name" value="ATP-grasp"/>
</dbReference>
<dbReference type="GeneID" id="90983538"/>
<dbReference type="GO" id="GO:0016740">
    <property type="term" value="F:transferase activity"/>
    <property type="evidence" value="ECO:0007669"/>
    <property type="project" value="UniProtKB-KW"/>
</dbReference>
<dbReference type="GO" id="GO:0009085">
    <property type="term" value="P:lysine biosynthetic process"/>
    <property type="evidence" value="ECO:0007669"/>
    <property type="project" value="InterPro"/>
</dbReference>
<dbReference type="SUPFAM" id="SSF52440">
    <property type="entry name" value="PreATP-grasp domain"/>
    <property type="match status" value="1"/>
</dbReference>
<comment type="cofactor">
    <cofactor evidence="1">
        <name>Mg(2+)</name>
        <dbReference type="ChEBI" id="CHEBI:18420"/>
    </cofactor>
</comment>
<dbReference type="InterPro" id="IPR004666">
    <property type="entry name" value="Rp_bS6_RimK/Lys_biosynth_LsyX"/>
</dbReference>
<dbReference type="PROSITE" id="PS50975">
    <property type="entry name" value="ATP_GRASP"/>
    <property type="match status" value="1"/>
</dbReference>
<keyword evidence="7 10" id="KW-0067">ATP-binding</keyword>